<evidence type="ECO:0000256" key="2">
    <source>
        <dbReference type="SAM" id="SignalP"/>
    </source>
</evidence>
<keyword evidence="1 2" id="KW-0732">Signal</keyword>
<dbReference type="RefSeq" id="WP_183625625.1">
    <property type="nucleotide sequence ID" value="NZ_JACIDX010000008.1"/>
</dbReference>
<evidence type="ECO:0000256" key="1">
    <source>
        <dbReference type="ARBA" id="ARBA00022729"/>
    </source>
</evidence>
<evidence type="ECO:0000313" key="4">
    <source>
        <dbReference type="EMBL" id="MBB3955360.1"/>
    </source>
</evidence>
<dbReference type="AlphaFoldDB" id="A0A7W6G6P8"/>
<dbReference type="SUPFAM" id="SSF53850">
    <property type="entry name" value="Periplasmic binding protein-like II"/>
    <property type="match status" value="1"/>
</dbReference>
<name>A0A7W6G6P8_9SPHN</name>
<evidence type="ECO:0000259" key="3">
    <source>
        <dbReference type="Pfam" id="PF00497"/>
    </source>
</evidence>
<dbReference type="PANTHER" id="PTHR35936:SF17">
    <property type="entry name" value="ARGININE-BINDING EXTRACELLULAR PROTEIN ARTP"/>
    <property type="match status" value="1"/>
</dbReference>
<feature type="chain" id="PRO_5031346157" evidence="2">
    <location>
        <begin position="30"/>
        <end position="291"/>
    </location>
</feature>
<comment type="caution">
    <text evidence="4">The sequence shown here is derived from an EMBL/GenBank/DDBJ whole genome shotgun (WGS) entry which is preliminary data.</text>
</comment>
<evidence type="ECO:0000313" key="5">
    <source>
        <dbReference type="Proteomes" id="UP000548867"/>
    </source>
</evidence>
<proteinExistence type="predicted"/>
<protein>
    <submittedName>
        <fullName evidence="4">ABC-type amino acid transport substrate-binding protein</fullName>
    </submittedName>
</protein>
<organism evidence="4 5">
    <name type="scientific">Novosphingobium sediminicola</name>
    <dbReference type="NCBI Taxonomy" id="563162"/>
    <lineage>
        <taxon>Bacteria</taxon>
        <taxon>Pseudomonadati</taxon>
        <taxon>Pseudomonadota</taxon>
        <taxon>Alphaproteobacteria</taxon>
        <taxon>Sphingomonadales</taxon>
        <taxon>Sphingomonadaceae</taxon>
        <taxon>Novosphingobium</taxon>
    </lineage>
</organism>
<feature type="signal peptide" evidence="2">
    <location>
        <begin position="1"/>
        <end position="29"/>
    </location>
</feature>
<dbReference type="Gene3D" id="3.40.190.10">
    <property type="entry name" value="Periplasmic binding protein-like II"/>
    <property type="match status" value="3"/>
</dbReference>
<gene>
    <name evidence="4" type="ORF">GGR38_002314</name>
</gene>
<dbReference type="Pfam" id="PF00497">
    <property type="entry name" value="SBP_bac_3"/>
    <property type="match status" value="1"/>
</dbReference>
<dbReference type="EMBL" id="JACIDX010000008">
    <property type="protein sequence ID" value="MBB3955360.1"/>
    <property type="molecule type" value="Genomic_DNA"/>
</dbReference>
<reference evidence="4 5" key="1">
    <citation type="submission" date="2020-08" db="EMBL/GenBank/DDBJ databases">
        <title>Genomic Encyclopedia of Type Strains, Phase IV (KMG-IV): sequencing the most valuable type-strain genomes for metagenomic binning, comparative biology and taxonomic classification.</title>
        <authorList>
            <person name="Goeker M."/>
        </authorList>
    </citation>
    <scope>NUCLEOTIDE SEQUENCE [LARGE SCALE GENOMIC DNA]</scope>
    <source>
        <strain evidence="4 5">DSM 27057</strain>
    </source>
</reference>
<sequence>MGKQATGIGRRAFLAGGLVALAAPMPLSAAPLAKVRELGTLRVAVYKHNRPWSWAEPDNSTNLRGIDVDLAGAIARTLGVKLDIEEFTAGDDMATDLRNAVWRGGLLGFKPADIMMHVPFDRQLMVENDQCAILAPYYRESFAAACGPEQNDCDVPAPQYRGRRMAAAVATIPDIYLLSSFGGTLRSSVTHFNTGHDAVLALGTGQADVAVATKAEVEAAIFDMKNPAIHPRKRALEAMMSPGWDIGMAVKENSRSLGDAVEGIIGKMSADGQMKAIFGAYGVEWRPALSA</sequence>
<keyword evidence="5" id="KW-1185">Reference proteome</keyword>
<feature type="domain" description="Solute-binding protein family 3/N-terminal" evidence="3">
    <location>
        <begin position="41"/>
        <end position="98"/>
    </location>
</feature>
<dbReference type="InterPro" id="IPR001638">
    <property type="entry name" value="Solute-binding_3/MltF_N"/>
</dbReference>
<dbReference type="InterPro" id="IPR006311">
    <property type="entry name" value="TAT_signal"/>
</dbReference>
<accession>A0A7W6G6P8</accession>
<dbReference type="Proteomes" id="UP000548867">
    <property type="component" value="Unassembled WGS sequence"/>
</dbReference>
<dbReference type="PROSITE" id="PS51318">
    <property type="entry name" value="TAT"/>
    <property type="match status" value="1"/>
</dbReference>
<dbReference type="PANTHER" id="PTHR35936">
    <property type="entry name" value="MEMBRANE-BOUND LYTIC MUREIN TRANSGLYCOSYLASE F"/>
    <property type="match status" value="1"/>
</dbReference>